<dbReference type="NCBIfam" id="TIGR01726">
    <property type="entry name" value="HEQRo_perm_3TM"/>
    <property type="match status" value="1"/>
</dbReference>
<name>A0A158FER7_9BURK</name>
<protein>
    <submittedName>
        <fullName evidence="12">Polar amino acid ABC transporter inner membrane subunit</fullName>
    </submittedName>
</protein>
<evidence type="ECO:0000256" key="1">
    <source>
        <dbReference type="ARBA" id="ARBA00003159"/>
    </source>
</evidence>
<keyword evidence="6 10" id="KW-0812">Transmembrane</keyword>
<dbReference type="PANTHER" id="PTHR30614:SF20">
    <property type="entry name" value="GLUTAMINE TRANSPORT SYSTEM PERMEASE PROTEIN GLNP"/>
    <property type="match status" value="1"/>
</dbReference>
<dbReference type="EMBL" id="FCOK02000004">
    <property type="protein sequence ID" value="SAL17809.1"/>
    <property type="molecule type" value="Genomic_DNA"/>
</dbReference>
<evidence type="ECO:0000256" key="2">
    <source>
        <dbReference type="ARBA" id="ARBA00004429"/>
    </source>
</evidence>
<dbReference type="InterPro" id="IPR035906">
    <property type="entry name" value="MetI-like_sf"/>
</dbReference>
<comment type="function">
    <text evidence="1">Part of the binding-protein-dependent transport system for glutamine; probably responsible for the translocation of the substrate across the membrane.</text>
</comment>
<dbReference type="SUPFAM" id="SSF161098">
    <property type="entry name" value="MetI-like"/>
    <property type="match status" value="1"/>
</dbReference>
<comment type="subcellular location">
    <subcellularLocation>
        <location evidence="2">Cell inner membrane</location>
        <topology evidence="2">Multi-pass membrane protein</topology>
    </subcellularLocation>
    <subcellularLocation>
        <location evidence="10">Cell membrane</location>
        <topology evidence="10">Multi-pass membrane protein</topology>
    </subcellularLocation>
</comment>
<evidence type="ECO:0000313" key="12">
    <source>
        <dbReference type="EMBL" id="SAL17809.1"/>
    </source>
</evidence>
<evidence type="ECO:0000256" key="6">
    <source>
        <dbReference type="ARBA" id="ARBA00022692"/>
    </source>
</evidence>
<dbReference type="GO" id="GO:0006865">
    <property type="term" value="P:amino acid transport"/>
    <property type="evidence" value="ECO:0007669"/>
    <property type="project" value="UniProtKB-KW"/>
</dbReference>
<evidence type="ECO:0000256" key="7">
    <source>
        <dbReference type="ARBA" id="ARBA00022970"/>
    </source>
</evidence>
<dbReference type="Gene3D" id="1.10.3720.10">
    <property type="entry name" value="MetI-like"/>
    <property type="match status" value="1"/>
</dbReference>
<evidence type="ECO:0000259" key="11">
    <source>
        <dbReference type="PROSITE" id="PS50928"/>
    </source>
</evidence>
<dbReference type="PANTHER" id="PTHR30614">
    <property type="entry name" value="MEMBRANE COMPONENT OF AMINO ACID ABC TRANSPORTER"/>
    <property type="match status" value="1"/>
</dbReference>
<dbReference type="InterPro" id="IPR043429">
    <property type="entry name" value="ArtM/GltK/GlnP/TcyL/YhdX-like"/>
</dbReference>
<dbReference type="InterPro" id="IPR000515">
    <property type="entry name" value="MetI-like"/>
</dbReference>
<organism evidence="12 13">
    <name type="scientific">Caballeronia udeis</name>
    <dbReference type="NCBI Taxonomy" id="1232866"/>
    <lineage>
        <taxon>Bacteria</taxon>
        <taxon>Pseudomonadati</taxon>
        <taxon>Pseudomonadota</taxon>
        <taxon>Betaproteobacteria</taxon>
        <taxon>Burkholderiales</taxon>
        <taxon>Burkholderiaceae</taxon>
        <taxon>Caballeronia</taxon>
    </lineage>
</organism>
<reference evidence="12 13" key="1">
    <citation type="submission" date="2016-01" db="EMBL/GenBank/DDBJ databases">
        <authorList>
            <person name="Oliw E.H."/>
        </authorList>
    </citation>
    <scope>NUCLEOTIDE SEQUENCE [LARGE SCALE GENOMIC DNA]</scope>
    <source>
        <strain evidence="12">LMG 27134</strain>
    </source>
</reference>
<evidence type="ECO:0000313" key="13">
    <source>
        <dbReference type="Proteomes" id="UP000054683"/>
    </source>
</evidence>
<dbReference type="PROSITE" id="PS50928">
    <property type="entry name" value="ABC_TM1"/>
    <property type="match status" value="1"/>
</dbReference>
<keyword evidence="5" id="KW-1003">Cell membrane</keyword>
<evidence type="ECO:0000256" key="3">
    <source>
        <dbReference type="ARBA" id="ARBA00010072"/>
    </source>
</evidence>
<feature type="transmembrane region" description="Helical" evidence="10">
    <location>
        <begin position="55"/>
        <end position="76"/>
    </location>
</feature>
<dbReference type="GO" id="GO:0022857">
    <property type="term" value="F:transmembrane transporter activity"/>
    <property type="evidence" value="ECO:0007669"/>
    <property type="project" value="InterPro"/>
</dbReference>
<dbReference type="Proteomes" id="UP000054683">
    <property type="component" value="Unassembled WGS sequence"/>
</dbReference>
<accession>A0A158FER7</accession>
<dbReference type="CDD" id="cd06261">
    <property type="entry name" value="TM_PBP2"/>
    <property type="match status" value="1"/>
</dbReference>
<gene>
    <name evidence="12" type="ORF">AWB69_00995</name>
</gene>
<evidence type="ECO:0000256" key="8">
    <source>
        <dbReference type="ARBA" id="ARBA00022989"/>
    </source>
</evidence>
<feature type="transmembrane region" description="Helical" evidence="10">
    <location>
        <begin position="20"/>
        <end position="43"/>
    </location>
</feature>
<proteinExistence type="inferred from homology"/>
<dbReference type="Pfam" id="PF00528">
    <property type="entry name" value="BPD_transp_1"/>
    <property type="match status" value="1"/>
</dbReference>
<feature type="transmembrane region" description="Helical" evidence="10">
    <location>
        <begin position="82"/>
        <end position="103"/>
    </location>
</feature>
<evidence type="ECO:0000256" key="4">
    <source>
        <dbReference type="ARBA" id="ARBA00022448"/>
    </source>
</evidence>
<keyword evidence="9 10" id="KW-0472">Membrane</keyword>
<keyword evidence="8 10" id="KW-1133">Transmembrane helix</keyword>
<comment type="similarity">
    <text evidence="3">Belongs to the binding-protein-dependent transport system permease family. HisMQ subfamily.</text>
</comment>
<dbReference type="AlphaFoldDB" id="A0A158FER7"/>
<evidence type="ECO:0000256" key="5">
    <source>
        <dbReference type="ARBA" id="ARBA00022475"/>
    </source>
</evidence>
<keyword evidence="4 10" id="KW-0813">Transport</keyword>
<keyword evidence="7" id="KW-0029">Amino-acid transport</keyword>
<dbReference type="RefSeq" id="WP_062082745.1">
    <property type="nucleotide sequence ID" value="NZ_FCOK02000004.1"/>
</dbReference>
<evidence type="ECO:0000256" key="10">
    <source>
        <dbReference type="RuleBase" id="RU363032"/>
    </source>
</evidence>
<dbReference type="OrthoDB" id="9771188at2"/>
<evidence type="ECO:0000256" key="9">
    <source>
        <dbReference type="ARBA" id="ARBA00023136"/>
    </source>
</evidence>
<dbReference type="GO" id="GO:0043190">
    <property type="term" value="C:ATP-binding cassette (ABC) transporter complex"/>
    <property type="evidence" value="ECO:0007669"/>
    <property type="project" value="InterPro"/>
</dbReference>
<dbReference type="InterPro" id="IPR010065">
    <property type="entry name" value="AA_ABC_transptr_permease_3TM"/>
</dbReference>
<feature type="domain" description="ABC transmembrane type-1" evidence="11">
    <location>
        <begin position="19"/>
        <end position="208"/>
    </location>
</feature>
<sequence>MKFNFVFLLGYIEPLLDGLALTVRLTLASAIAGIAAGFATSLVRTYGPGFARAIAIGYVEVFRGTPLLVQLFWFFFCLPLLLHVNISVGVASFAALSLYMGAITCETFRGALMTIKKEELDACVALGLSRMTRVTHVVLPLAFIRSMPTLLSNIVSLFKESALVSALGMADLMFVGQNIANTSARPVEVLTTTALIYFVVAYPLTRCVGHIERKVLQRF</sequence>